<dbReference type="AlphaFoldDB" id="A0A7W5FHU4"/>
<protein>
    <submittedName>
        <fullName evidence="2">Uncharacterized protein</fullName>
    </submittedName>
</protein>
<reference evidence="2 3" key="1">
    <citation type="submission" date="2020-08" db="EMBL/GenBank/DDBJ databases">
        <title>Genomic Encyclopedia of Type Strains, Phase III (KMG-III): the genomes of soil and plant-associated and newly described type strains.</title>
        <authorList>
            <person name="Whitman W."/>
        </authorList>
    </citation>
    <scope>NUCLEOTIDE SEQUENCE [LARGE SCALE GENOMIC DNA]</scope>
    <source>
        <strain evidence="2 3">CECT 3287</strain>
    </source>
</reference>
<sequence>MTEYQVVGECAHVETEELGGAKSLTLLYKGSRLPAGVPEARIRHLLDAHLIAPVGEVPIAPNSAVPQDPETGLGSVTSEVLRGEPAEEQSVSGSDASDAVAKTVVEEGSVVQAAEQPRQASTDTEAEARRADARAKLAESGGVPDGRSSDAVMVEFLVGKGYDRAEAEKADRAQLKALVAAAK</sequence>
<proteinExistence type="predicted"/>
<evidence type="ECO:0000313" key="2">
    <source>
        <dbReference type="EMBL" id="MBB3098994.1"/>
    </source>
</evidence>
<feature type="compositionally biased region" description="Basic and acidic residues" evidence="1">
    <location>
        <begin position="126"/>
        <end position="137"/>
    </location>
</feature>
<evidence type="ECO:0000256" key="1">
    <source>
        <dbReference type="SAM" id="MobiDB-lite"/>
    </source>
</evidence>
<dbReference type="RefSeq" id="WP_183225081.1">
    <property type="nucleotide sequence ID" value="NZ_BMPW01000020.1"/>
</dbReference>
<comment type="caution">
    <text evidence="2">The sequence shown here is derived from an EMBL/GenBank/DDBJ whole genome shotgun (WGS) entry which is preliminary data.</text>
</comment>
<feature type="compositionally biased region" description="Low complexity" evidence="1">
    <location>
        <begin position="90"/>
        <end position="101"/>
    </location>
</feature>
<evidence type="ECO:0000313" key="3">
    <source>
        <dbReference type="Proteomes" id="UP000590749"/>
    </source>
</evidence>
<feature type="region of interest" description="Disordered" evidence="1">
    <location>
        <begin position="62"/>
        <end position="148"/>
    </location>
</feature>
<gene>
    <name evidence="2" type="ORF">FHR83_006700</name>
</gene>
<name>A0A7W5FHU4_9ACTN</name>
<organism evidence="2 3">
    <name type="scientific">Actinoplanes campanulatus</name>
    <dbReference type="NCBI Taxonomy" id="113559"/>
    <lineage>
        <taxon>Bacteria</taxon>
        <taxon>Bacillati</taxon>
        <taxon>Actinomycetota</taxon>
        <taxon>Actinomycetes</taxon>
        <taxon>Micromonosporales</taxon>
        <taxon>Micromonosporaceae</taxon>
        <taxon>Actinoplanes</taxon>
    </lineage>
</organism>
<dbReference type="EMBL" id="JACHXF010000017">
    <property type="protein sequence ID" value="MBB3098994.1"/>
    <property type="molecule type" value="Genomic_DNA"/>
</dbReference>
<keyword evidence="3" id="KW-1185">Reference proteome</keyword>
<accession>A0A7W5FHU4</accession>
<dbReference type="Proteomes" id="UP000590749">
    <property type="component" value="Unassembled WGS sequence"/>
</dbReference>